<reference evidence="1" key="1">
    <citation type="submission" date="2020-06" db="EMBL/GenBank/DDBJ databases">
        <title>Unique genomic features of the anaerobic methanotrophic archaea.</title>
        <authorList>
            <person name="Chadwick G.L."/>
            <person name="Skennerton C.T."/>
            <person name="Laso-Perez R."/>
            <person name="Leu A.O."/>
            <person name="Speth D.R."/>
            <person name="Yu H."/>
            <person name="Morgan-Lang C."/>
            <person name="Hatzenpichler R."/>
            <person name="Goudeau D."/>
            <person name="Malmstrom R."/>
            <person name="Brazelton W.J."/>
            <person name="Woyke T."/>
            <person name="Hallam S.J."/>
            <person name="Tyson G.W."/>
            <person name="Wegener G."/>
            <person name="Boetius A."/>
            <person name="Orphan V."/>
        </authorList>
    </citation>
    <scope>NUCLEOTIDE SEQUENCE</scope>
</reference>
<accession>A0A7G9Y8J1</accession>
<name>A0A7G9Y8J1_9EURY</name>
<dbReference type="EMBL" id="MT630952">
    <property type="protein sequence ID" value="QNO44325.1"/>
    <property type="molecule type" value="Genomic_DNA"/>
</dbReference>
<gene>
    <name evidence="1" type="ORF">JKAPHALJ_00012</name>
    <name evidence="2" type="ORF">PAACNKLE_00028</name>
</gene>
<evidence type="ECO:0000313" key="2">
    <source>
        <dbReference type="EMBL" id="QNO46492.1"/>
    </source>
</evidence>
<sequence>MTLDKTPPHIKLDERNHVETPLQFPLNMPDWGIITLMQYLLTGKVRVTPLLTEPQEAGA</sequence>
<proteinExistence type="predicted"/>
<organism evidence="1">
    <name type="scientific">Candidatus Methanogaster sp. ANME-2c ERB4</name>
    <dbReference type="NCBI Taxonomy" id="2759911"/>
    <lineage>
        <taxon>Archaea</taxon>
        <taxon>Methanobacteriati</taxon>
        <taxon>Methanobacteriota</taxon>
        <taxon>Stenosarchaea group</taxon>
        <taxon>Methanomicrobia</taxon>
        <taxon>Methanosarcinales</taxon>
        <taxon>ANME-2 cluster</taxon>
        <taxon>Candidatus Methanogasteraceae</taxon>
        <taxon>Candidatus Methanogaster</taxon>
    </lineage>
</organism>
<protein>
    <submittedName>
        <fullName evidence="1">Uncharacterized protein</fullName>
    </submittedName>
</protein>
<dbReference type="EMBL" id="MT631191">
    <property type="protein sequence ID" value="QNO46492.1"/>
    <property type="molecule type" value="Genomic_DNA"/>
</dbReference>
<evidence type="ECO:0000313" key="1">
    <source>
        <dbReference type="EMBL" id="QNO44325.1"/>
    </source>
</evidence>
<dbReference type="AlphaFoldDB" id="A0A7G9Y8J1"/>